<accession>A0A9W9M0V3</accession>
<organism evidence="2 3">
    <name type="scientific">Penicillium capsulatum</name>
    <dbReference type="NCBI Taxonomy" id="69766"/>
    <lineage>
        <taxon>Eukaryota</taxon>
        <taxon>Fungi</taxon>
        <taxon>Dikarya</taxon>
        <taxon>Ascomycota</taxon>
        <taxon>Pezizomycotina</taxon>
        <taxon>Eurotiomycetes</taxon>
        <taxon>Eurotiomycetidae</taxon>
        <taxon>Eurotiales</taxon>
        <taxon>Aspergillaceae</taxon>
        <taxon>Penicillium</taxon>
    </lineage>
</organism>
<reference evidence="2" key="2">
    <citation type="journal article" date="2023" name="IMA Fungus">
        <title>Comparative genomic study of the Penicillium genus elucidates a diverse pangenome and 15 lateral gene transfer events.</title>
        <authorList>
            <person name="Petersen C."/>
            <person name="Sorensen T."/>
            <person name="Nielsen M.R."/>
            <person name="Sondergaard T.E."/>
            <person name="Sorensen J.L."/>
            <person name="Fitzpatrick D.A."/>
            <person name="Frisvad J.C."/>
            <person name="Nielsen K.L."/>
        </authorList>
    </citation>
    <scope>NUCLEOTIDE SEQUENCE</scope>
    <source>
        <strain evidence="2">IBT 21917</strain>
    </source>
</reference>
<evidence type="ECO:0000313" key="2">
    <source>
        <dbReference type="EMBL" id="KAJ5183487.1"/>
    </source>
</evidence>
<evidence type="ECO:0000259" key="1">
    <source>
        <dbReference type="Pfam" id="PF20150"/>
    </source>
</evidence>
<dbReference type="EMBL" id="JAPQKO010000001">
    <property type="protein sequence ID" value="KAJ5183487.1"/>
    <property type="molecule type" value="Genomic_DNA"/>
</dbReference>
<dbReference type="OrthoDB" id="3510794at2759"/>
<reference evidence="2" key="1">
    <citation type="submission" date="2022-11" db="EMBL/GenBank/DDBJ databases">
        <authorList>
            <person name="Petersen C."/>
        </authorList>
    </citation>
    <scope>NUCLEOTIDE SEQUENCE</scope>
    <source>
        <strain evidence="2">IBT 21917</strain>
    </source>
</reference>
<keyword evidence="3" id="KW-1185">Reference proteome</keyword>
<evidence type="ECO:0000313" key="3">
    <source>
        <dbReference type="Proteomes" id="UP001146351"/>
    </source>
</evidence>
<feature type="domain" description="2EXR" evidence="1">
    <location>
        <begin position="18"/>
        <end position="106"/>
    </location>
</feature>
<dbReference type="InterPro" id="IPR045518">
    <property type="entry name" value="2EXR"/>
</dbReference>
<gene>
    <name evidence="2" type="ORF">N7492_001103</name>
</gene>
<comment type="caution">
    <text evidence="2">The sequence shown here is derived from an EMBL/GenBank/DDBJ whole genome shotgun (WGS) entry which is preliminary data.</text>
</comment>
<dbReference type="Pfam" id="PF20150">
    <property type="entry name" value="2EXR"/>
    <property type="match status" value="1"/>
</dbReference>
<protein>
    <recommendedName>
        <fullName evidence="1">2EXR domain-containing protein</fullName>
    </recommendedName>
</protein>
<dbReference type="AlphaFoldDB" id="A0A9W9M0V3"/>
<dbReference type="Proteomes" id="UP001146351">
    <property type="component" value="Unassembled WGS sequence"/>
</dbReference>
<sequence length="203" mass="23793">MCPRGQPWKTPAIATMIRFVDLPAEIRLMIYRYSLKPNRYVRGYRRIMAYEPEYGPTGGPSCMYPRPYVERSTPPILLLNKQITKEALEVLYRIPLDLHPTPSPYFTMRQMDIAEFISEHLLQRMHYCSLYLPGANKNFVLTILDIWGQGNQLKRLDVFWPKSFPSYNERHWKVVRSRILTFAAMVPTIFHEVDQASKPSNPA</sequence>
<proteinExistence type="predicted"/>
<name>A0A9W9M0V3_9EURO</name>